<protein>
    <submittedName>
        <fullName evidence="3">Uncharacterized protein</fullName>
    </submittedName>
</protein>
<feature type="region of interest" description="Disordered" evidence="1">
    <location>
        <begin position="39"/>
        <end position="97"/>
    </location>
</feature>
<evidence type="ECO:0000313" key="2">
    <source>
        <dbReference type="Proteomes" id="UP000887578"/>
    </source>
</evidence>
<reference evidence="3" key="1">
    <citation type="submission" date="2022-11" db="UniProtKB">
        <authorList>
            <consortium name="WormBaseParasite"/>
        </authorList>
    </citation>
    <scope>IDENTIFICATION</scope>
</reference>
<dbReference type="AlphaFoldDB" id="A0A914QLL9"/>
<feature type="compositionally biased region" description="Basic and acidic residues" evidence="1">
    <location>
        <begin position="39"/>
        <end position="55"/>
    </location>
</feature>
<keyword evidence="2" id="KW-1185">Reference proteome</keyword>
<feature type="compositionally biased region" description="Acidic residues" evidence="1">
    <location>
        <begin position="79"/>
        <end position="91"/>
    </location>
</feature>
<sequence length="122" mass="13737">MEDVTTVLGNSVELICSINSDTNITDAYFMFNKQRYAPHSKDTVSYETVTDKSEVETTTAEDSEGSEEETATVGSSVSGEEENNDDEEEDVESRKRRAIIDESITPYGKIFMLCRKHGWHNL</sequence>
<proteinExistence type="predicted"/>
<name>A0A914QLL9_9BILA</name>
<accession>A0A914QLL9</accession>
<dbReference type="WBParaSite" id="PDA_v2.g4568.t1">
    <property type="protein sequence ID" value="PDA_v2.g4568.t1"/>
    <property type="gene ID" value="PDA_v2.g4568"/>
</dbReference>
<evidence type="ECO:0000256" key="1">
    <source>
        <dbReference type="SAM" id="MobiDB-lite"/>
    </source>
</evidence>
<feature type="compositionally biased region" description="Acidic residues" evidence="1">
    <location>
        <begin position="59"/>
        <end position="70"/>
    </location>
</feature>
<evidence type="ECO:0000313" key="3">
    <source>
        <dbReference type="WBParaSite" id="PDA_v2.g4568.t1"/>
    </source>
</evidence>
<dbReference type="Proteomes" id="UP000887578">
    <property type="component" value="Unplaced"/>
</dbReference>
<organism evidence="2 3">
    <name type="scientific">Panagrolaimus davidi</name>
    <dbReference type="NCBI Taxonomy" id="227884"/>
    <lineage>
        <taxon>Eukaryota</taxon>
        <taxon>Metazoa</taxon>
        <taxon>Ecdysozoa</taxon>
        <taxon>Nematoda</taxon>
        <taxon>Chromadorea</taxon>
        <taxon>Rhabditida</taxon>
        <taxon>Tylenchina</taxon>
        <taxon>Panagrolaimomorpha</taxon>
        <taxon>Panagrolaimoidea</taxon>
        <taxon>Panagrolaimidae</taxon>
        <taxon>Panagrolaimus</taxon>
    </lineage>
</organism>